<dbReference type="PANTHER" id="PTHR48090:SF1">
    <property type="entry name" value="PROPHAGE BACTOPRENOL GLUCOSYL TRANSFERASE HOMOLOG"/>
    <property type="match status" value="1"/>
</dbReference>
<feature type="transmembrane region" description="Helical" evidence="7">
    <location>
        <begin position="268"/>
        <end position="289"/>
    </location>
</feature>
<evidence type="ECO:0000313" key="10">
    <source>
        <dbReference type="Proteomes" id="UP001652432"/>
    </source>
</evidence>
<evidence type="ECO:0000256" key="4">
    <source>
        <dbReference type="ARBA" id="ARBA00022692"/>
    </source>
</evidence>
<dbReference type="InterPro" id="IPR050256">
    <property type="entry name" value="Glycosyltransferase_2"/>
</dbReference>
<dbReference type="EMBL" id="JAOQKJ010000001">
    <property type="protein sequence ID" value="MCU6743028.1"/>
    <property type="molecule type" value="Genomic_DNA"/>
</dbReference>
<keyword evidence="6 7" id="KW-0472">Membrane</keyword>
<name>A0ABT2SYE1_9FIRM</name>
<evidence type="ECO:0000256" key="3">
    <source>
        <dbReference type="ARBA" id="ARBA00022679"/>
    </source>
</evidence>
<keyword evidence="2" id="KW-0328">Glycosyltransferase</keyword>
<keyword evidence="4 7" id="KW-0812">Transmembrane</keyword>
<protein>
    <submittedName>
        <fullName evidence="9">Glycosyltransferase family 2 protein</fullName>
    </submittedName>
</protein>
<evidence type="ECO:0000259" key="8">
    <source>
        <dbReference type="Pfam" id="PF00535"/>
    </source>
</evidence>
<dbReference type="Proteomes" id="UP001652432">
    <property type="component" value="Unassembled WGS sequence"/>
</dbReference>
<feature type="domain" description="Glycosyltransferase 2-like" evidence="8">
    <location>
        <begin position="9"/>
        <end position="168"/>
    </location>
</feature>
<dbReference type="InterPro" id="IPR001173">
    <property type="entry name" value="Glyco_trans_2-like"/>
</dbReference>
<keyword evidence="5 7" id="KW-1133">Transmembrane helix</keyword>
<keyword evidence="10" id="KW-1185">Reference proteome</keyword>
<reference evidence="9 10" key="1">
    <citation type="journal article" date="2021" name="ISME Commun">
        <title>Automated analysis of genomic sequences facilitates high-throughput and comprehensive description of bacteria.</title>
        <authorList>
            <person name="Hitch T.C.A."/>
        </authorList>
    </citation>
    <scope>NUCLEOTIDE SEQUENCE [LARGE SCALE GENOMIC DNA]</scope>
    <source>
        <strain evidence="9 10">Sanger_18</strain>
    </source>
</reference>
<comment type="caution">
    <text evidence="9">The sequence shown here is derived from an EMBL/GenBank/DDBJ whole genome shotgun (WGS) entry which is preliminary data.</text>
</comment>
<dbReference type="SUPFAM" id="SSF53448">
    <property type="entry name" value="Nucleotide-diphospho-sugar transferases"/>
    <property type="match status" value="1"/>
</dbReference>
<gene>
    <name evidence="9" type="ORF">OCV77_00670</name>
</gene>
<accession>A0ABT2SYE1</accession>
<sequence>MNPSNKTLSVIIPSYNEEAMIQTTFQTVKKILSESQIPFEIIFVDDGSRDRTYQEISRLSKDNPEVQGISFSRNFGKESAIFAGLAEAKGACCVIMDCDLQHPPCTIIEMYHLWEQGYEVVEGVKTSRGKESAFHHLCANGFYAIISRLTHIDMANASDFKLLDRQAVDALLAMPERAPFFRALSSWIGFCSIQVPFEVQERTVGTSKWSMWSLTKYAIRNITSFSGAPMQAVTLLGWIMLVFSLVLGIQSLYRYFTGTAQEGFTTVILLLLIIGSILMISLGIIGHYISRIYDEIKRRPKYIISRRCGK</sequence>
<evidence type="ECO:0000256" key="2">
    <source>
        <dbReference type="ARBA" id="ARBA00022676"/>
    </source>
</evidence>
<proteinExistence type="predicted"/>
<dbReference type="PANTHER" id="PTHR48090">
    <property type="entry name" value="UNDECAPRENYL-PHOSPHATE 4-DEOXY-4-FORMAMIDO-L-ARABINOSE TRANSFERASE-RELATED"/>
    <property type="match status" value="1"/>
</dbReference>
<dbReference type="Pfam" id="PF00535">
    <property type="entry name" value="Glycos_transf_2"/>
    <property type="match status" value="1"/>
</dbReference>
<dbReference type="Gene3D" id="3.90.550.10">
    <property type="entry name" value="Spore Coat Polysaccharide Biosynthesis Protein SpsA, Chain A"/>
    <property type="match status" value="1"/>
</dbReference>
<organism evidence="9 10">
    <name type="scientific">Suilimivivens aceti</name>
    <dbReference type="NCBI Taxonomy" id="2981774"/>
    <lineage>
        <taxon>Bacteria</taxon>
        <taxon>Bacillati</taxon>
        <taxon>Bacillota</taxon>
        <taxon>Clostridia</taxon>
        <taxon>Lachnospirales</taxon>
        <taxon>Lachnospiraceae</taxon>
        <taxon>Suilimivivens</taxon>
    </lineage>
</organism>
<evidence type="ECO:0000256" key="1">
    <source>
        <dbReference type="ARBA" id="ARBA00004141"/>
    </source>
</evidence>
<evidence type="ECO:0000256" key="6">
    <source>
        <dbReference type="ARBA" id="ARBA00023136"/>
    </source>
</evidence>
<evidence type="ECO:0000313" key="9">
    <source>
        <dbReference type="EMBL" id="MCU6743028.1"/>
    </source>
</evidence>
<dbReference type="InterPro" id="IPR029044">
    <property type="entry name" value="Nucleotide-diphossugar_trans"/>
</dbReference>
<dbReference type="RefSeq" id="WP_262572366.1">
    <property type="nucleotide sequence ID" value="NZ_JAOQKJ010000001.1"/>
</dbReference>
<feature type="transmembrane region" description="Helical" evidence="7">
    <location>
        <begin position="235"/>
        <end position="256"/>
    </location>
</feature>
<dbReference type="CDD" id="cd04187">
    <property type="entry name" value="DPM1_like_bac"/>
    <property type="match status" value="1"/>
</dbReference>
<keyword evidence="3" id="KW-0808">Transferase</keyword>
<comment type="subcellular location">
    <subcellularLocation>
        <location evidence="1">Membrane</location>
        <topology evidence="1">Multi-pass membrane protein</topology>
    </subcellularLocation>
</comment>
<evidence type="ECO:0000256" key="7">
    <source>
        <dbReference type="SAM" id="Phobius"/>
    </source>
</evidence>
<evidence type="ECO:0000256" key="5">
    <source>
        <dbReference type="ARBA" id="ARBA00022989"/>
    </source>
</evidence>